<gene>
    <name evidence="3" type="ORF">DACRYDRAFT_106440</name>
</gene>
<dbReference type="EMBL" id="JH795860">
    <property type="protein sequence ID" value="EJU03275.1"/>
    <property type="molecule type" value="Genomic_DNA"/>
</dbReference>
<dbReference type="HOGENOM" id="CLU_558998_0_0_1"/>
<feature type="region of interest" description="Disordered" evidence="1">
    <location>
        <begin position="426"/>
        <end position="450"/>
    </location>
</feature>
<feature type="domain" description="BZIP" evidence="2">
    <location>
        <begin position="428"/>
        <end position="442"/>
    </location>
</feature>
<reference evidence="3 4" key="1">
    <citation type="journal article" date="2012" name="Science">
        <title>The Paleozoic origin of enzymatic lignin decomposition reconstructed from 31 fungal genomes.</title>
        <authorList>
            <person name="Floudas D."/>
            <person name="Binder M."/>
            <person name="Riley R."/>
            <person name="Barry K."/>
            <person name="Blanchette R.A."/>
            <person name="Henrissat B."/>
            <person name="Martinez A.T."/>
            <person name="Otillar R."/>
            <person name="Spatafora J.W."/>
            <person name="Yadav J.S."/>
            <person name="Aerts A."/>
            <person name="Benoit I."/>
            <person name="Boyd A."/>
            <person name="Carlson A."/>
            <person name="Copeland A."/>
            <person name="Coutinho P.M."/>
            <person name="de Vries R.P."/>
            <person name="Ferreira P."/>
            <person name="Findley K."/>
            <person name="Foster B."/>
            <person name="Gaskell J."/>
            <person name="Glotzer D."/>
            <person name="Gorecki P."/>
            <person name="Heitman J."/>
            <person name="Hesse C."/>
            <person name="Hori C."/>
            <person name="Igarashi K."/>
            <person name="Jurgens J.A."/>
            <person name="Kallen N."/>
            <person name="Kersten P."/>
            <person name="Kohler A."/>
            <person name="Kuees U."/>
            <person name="Kumar T.K.A."/>
            <person name="Kuo A."/>
            <person name="LaButti K."/>
            <person name="Larrondo L.F."/>
            <person name="Lindquist E."/>
            <person name="Ling A."/>
            <person name="Lombard V."/>
            <person name="Lucas S."/>
            <person name="Lundell T."/>
            <person name="Martin R."/>
            <person name="McLaughlin D.J."/>
            <person name="Morgenstern I."/>
            <person name="Morin E."/>
            <person name="Murat C."/>
            <person name="Nagy L.G."/>
            <person name="Nolan M."/>
            <person name="Ohm R.A."/>
            <person name="Patyshakuliyeva A."/>
            <person name="Rokas A."/>
            <person name="Ruiz-Duenas F.J."/>
            <person name="Sabat G."/>
            <person name="Salamov A."/>
            <person name="Samejima M."/>
            <person name="Schmutz J."/>
            <person name="Slot J.C."/>
            <person name="St John F."/>
            <person name="Stenlid J."/>
            <person name="Sun H."/>
            <person name="Sun S."/>
            <person name="Syed K."/>
            <person name="Tsang A."/>
            <person name="Wiebenga A."/>
            <person name="Young D."/>
            <person name="Pisabarro A."/>
            <person name="Eastwood D.C."/>
            <person name="Martin F."/>
            <person name="Cullen D."/>
            <person name="Grigoriev I.V."/>
            <person name="Hibbett D.S."/>
        </authorList>
    </citation>
    <scope>NUCLEOTIDE SEQUENCE [LARGE SCALE GENOMIC DNA]</scope>
    <source>
        <strain evidence="3 4">DJM-731 SS1</strain>
    </source>
</reference>
<accession>M5G4X3</accession>
<dbReference type="OrthoDB" id="10599872at2759"/>
<feature type="compositionally biased region" description="Basic residues" evidence="1">
    <location>
        <begin position="427"/>
        <end position="442"/>
    </location>
</feature>
<evidence type="ECO:0000256" key="1">
    <source>
        <dbReference type="SAM" id="MobiDB-lite"/>
    </source>
</evidence>
<dbReference type="SMART" id="SM00338">
    <property type="entry name" value="BRLZ"/>
    <property type="match status" value="1"/>
</dbReference>
<evidence type="ECO:0000313" key="3">
    <source>
        <dbReference type="EMBL" id="EJU03275.1"/>
    </source>
</evidence>
<dbReference type="InterPro" id="IPR046347">
    <property type="entry name" value="bZIP_sf"/>
</dbReference>
<protein>
    <recommendedName>
        <fullName evidence="2">BZIP domain-containing protein</fullName>
    </recommendedName>
</protein>
<sequence>MAPLPIPRVPISPTAPIQQTHHTAIELNLLGQGPGADRSCTSSEDAISPAGLSFMPGPEVAPFHLSGDRSLLAKATQSQDALGLSFFAELDDLVPRFTPSSFDLANQSEEQDAALIQTTLAALFGSYPGGGAAVSSQVEECSQNTQDVFDQFLHPELEELFEREVPAPGSLPPPPAVRHVAQRQRTVTHALAHEGGRLPSLPAVPAARALPSPLDESPTVVDNLNLLSPLAVDPMVLHAPQGMTTRSSARLSQPNPQLPQIELQPQQDISAISSPLSEAPPTPRLTRPFPRRRTPASRIIPYDAPVQPRRYQGDSLTARKQAQANVLERVEPRLREGVKRILQGKDIFSQSTEEDELDLELEEEPEPPKKKQKGKAAAVASIPALPSAPLAGPSASEKKRKPRSSPRASLEAEILAAAHTTIDKAGSKRFKNTMSQRRSREKKRSEMATVCAERDALQEEVEHLRRENEGLRQQMYELVVGGLTLPAP</sequence>
<dbReference type="CDD" id="cd14686">
    <property type="entry name" value="bZIP"/>
    <property type="match status" value="1"/>
</dbReference>
<dbReference type="PROSITE" id="PS00036">
    <property type="entry name" value="BZIP_BASIC"/>
    <property type="match status" value="1"/>
</dbReference>
<keyword evidence="4" id="KW-1185">Reference proteome</keyword>
<feature type="compositionally biased region" description="Low complexity" evidence="1">
    <location>
        <begin position="376"/>
        <end position="395"/>
    </location>
</feature>
<dbReference type="AlphaFoldDB" id="M5G4X3"/>
<dbReference type="InterPro" id="IPR004827">
    <property type="entry name" value="bZIP"/>
</dbReference>
<dbReference type="Proteomes" id="UP000030653">
    <property type="component" value="Unassembled WGS sequence"/>
</dbReference>
<evidence type="ECO:0000259" key="2">
    <source>
        <dbReference type="PROSITE" id="PS00036"/>
    </source>
</evidence>
<feature type="compositionally biased region" description="Acidic residues" evidence="1">
    <location>
        <begin position="352"/>
        <end position="365"/>
    </location>
</feature>
<dbReference type="GeneID" id="63683331"/>
<proteinExistence type="predicted"/>
<feature type="region of interest" description="Disordered" evidence="1">
    <location>
        <begin position="34"/>
        <end position="53"/>
    </location>
</feature>
<dbReference type="SUPFAM" id="SSF57959">
    <property type="entry name" value="Leucine zipper domain"/>
    <property type="match status" value="1"/>
</dbReference>
<dbReference type="RefSeq" id="XP_040630169.1">
    <property type="nucleotide sequence ID" value="XM_040768269.1"/>
</dbReference>
<dbReference type="Gene3D" id="1.20.5.170">
    <property type="match status" value="1"/>
</dbReference>
<dbReference type="GO" id="GO:0003700">
    <property type="term" value="F:DNA-binding transcription factor activity"/>
    <property type="evidence" value="ECO:0007669"/>
    <property type="project" value="InterPro"/>
</dbReference>
<evidence type="ECO:0000313" key="4">
    <source>
        <dbReference type="Proteomes" id="UP000030653"/>
    </source>
</evidence>
<name>M5G4X3_DACPD</name>
<organism evidence="3 4">
    <name type="scientific">Dacryopinax primogenitus (strain DJM 731)</name>
    <name type="common">Brown rot fungus</name>
    <dbReference type="NCBI Taxonomy" id="1858805"/>
    <lineage>
        <taxon>Eukaryota</taxon>
        <taxon>Fungi</taxon>
        <taxon>Dikarya</taxon>
        <taxon>Basidiomycota</taxon>
        <taxon>Agaricomycotina</taxon>
        <taxon>Dacrymycetes</taxon>
        <taxon>Dacrymycetales</taxon>
        <taxon>Dacrymycetaceae</taxon>
        <taxon>Dacryopinax</taxon>
    </lineage>
</organism>
<feature type="region of interest" description="Disordered" evidence="1">
    <location>
        <begin position="272"/>
        <end position="318"/>
    </location>
</feature>
<feature type="region of interest" description="Disordered" evidence="1">
    <location>
        <begin position="349"/>
        <end position="409"/>
    </location>
</feature>